<keyword evidence="3" id="KW-1185">Reference proteome</keyword>
<dbReference type="InterPro" id="IPR000182">
    <property type="entry name" value="GNAT_dom"/>
</dbReference>
<sequence length="135" mass="15634">MYTLIDDASEEFLIQLKGRVVAFNQTHFDTQRIPLGFKLVDENQQVMAGITGQVFGNWLMISWLWCADIARGHGLATQLLHTIEEHAQQLGAKWAQLDTLDFQAKPFYEKNGYTVKYQLDNYPLSGSRYFMEKRL</sequence>
<gene>
    <name evidence="2" type="ORF">EI167_04195</name>
</gene>
<dbReference type="EMBL" id="RRZA01000008">
    <property type="protein sequence ID" value="MBE0456663.1"/>
    <property type="molecule type" value="Genomic_DNA"/>
</dbReference>
<evidence type="ECO:0000313" key="2">
    <source>
        <dbReference type="EMBL" id="MBE0456663.1"/>
    </source>
</evidence>
<protein>
    <submittedName>
        <fullName evidence="2">GNAT family N-acetyltransferase</fullName>
    </submittedName>
</protein>
<evidence type="ECO:0000313" key="3">
    <source>
        <dbReference type="Proteomes" id="UP000707245"/>
    </source>
</evidence>
<dbReference type="CDD" id="cd04301">
    <property type="entry name" value="NAT_SF"/>
    <property type="match status" value="1"/>
</dbReference>
<feature type="domain" description="N-acetyltransferase" evidence="1">
    <location>
        <begin position="1"/>
        <end position="135"/>
    </location>
</feature>
<proteinExistence type="predicted"/>
<dbReference type="RefSeq" id="WP_192540832.1">
    <property type="nucleotide sequence ID" value="NZ_CASHZX010000002.1"/>
</dbReference>
<dbReference type="Pfam" id="PF00583">
    <property type="entry name" value="Acetyltransf_1"/>
    <property type="match status" value="1"/>
</dbReference>
<organism evidence="2 3">
    <name type="scientific">Pseudoalteromonas prydzensis</name>
    <dbReference type="NCBI Taxonomy" id="182141"/>
    <lineage>
        <taxon>Bacteria</taxon>
        <taxon>Pseudomonadati</taxon>
        <taxon>Pseudomonadota</taxon>
        <taxon>Gammaproteobacteria</taxon>
        <taxon>Alteromonadales</taxon>
        <taxon>Pseudoalteromonadaceae</taxon>
        <taxon>Pseudoalteromonas</taxon>
    </lineage>
</organism>
<accession>A0ABR9FIK8</accession>
<dbReference type="Gene3D" id="3.40.630.30">
    <property type="match status" value="1"/>
</dbReference>
<dbReference type="InterPro" id="IPR016181">
    <property type="entry name" value="Acyl_CoA_acyltransferase"/>
</dbReference>
<evidence type="ECO:0000259" key="1">
    <source>
        <dbReference type="PROSITE" id="PS51186"/>
    </source>
</evidence>
<dbReference type="Proteomes" id="UP000707245">
    <property type="component" value="Unassembled WGS sequence"/>
</dbReference>
<dbReference type="SUPFAM" id="SSF55729">
    <property type="entry name" value="Acyl-CoA N-acyltransferases (Nat)"/>
    <property type="match status" value="1"/>
</dbReference>
<name>A0ABR9FIK8_9GAMM</name>
<comment type="caution">
    <text evidence="2">The sequence shown here is derived from an EMBL/GenBank/DDBJ whole genome shotgun (WGS) entry which is preliminary data.</text>
</comment>
<dbReference type="PROSITE" id="PS51186">
    <property type="entry name" value="GNAT"/>
    <property type="match status" value="1"/>
</dbReference>
<reference evidence="2 3" key="1">
    <citation type="submission" date="2020-07" db="EMBL/GenBank/DDBJ databases">
        <title>Halophilic bacteria isolated from french cheeses.</title>
        <authorList>
            <person name="Kothe C.I."/>
            <person name="Farah-Kraiem B."/>
            <person name="Renault P."/>
            <person name="Dridi B."/>
        </authorList>
    </citation>
    <scope>NUCLEOTIDE SEQUENCE [LARGE SCALE GENOMIC DNA]</scope>
    <source>
        <strain evidence="2 3">FME14</strain>
    </source>
</reference>